<protein>
    <recommendedName>
        <fullName evidence="4">DUF2845 domain-containing protein</fullName>
    </recommendedName>
</protein>
<keyword evidence="1" id="KW-0732">Signal</keyword>
<organism evidence="2 3">
    <name type="scientific">Tolumonas osonensis</name>
    <dbReference type="NCBI Taxonomy" id="675874"/>
    <lineage>
        <taxon>Bacteria</taxon>
        <taxon>Pseudomonadati</taxon>
        <taxon>Pseudomonadota</taxon>
        <taxon>Gammaproteobacteria</taxon>
        <taxon>Aeromonadales</taxon>
        <taxon>Aeromonadaceae</taxon>
        <taxon>Tolumonas</taxon>
    </lineage>
</organism>
<gene>
    <name evidence="2" type="ORF">HNR75_000992</name>
</gene>
<dbReference type="AlphaFoldDB" id="A0A841GJX0"/>
<keyword evidence="3" id="KW-1185">Reference proteome</keyword>
<dbReference type="Pfam" id="PF11006">
    <property type="entry name" value="DUF2845"/>
    <property type="match status" value="1"/>
</dbReference>
<evidence type="ECO:0000256" key="1">
    <source>
        <dbReference type="SAM" id="SignalP"/>
    </source>
</evidence>
<feature type="chain" id="PRO_5032469754" description="DUF2845 domain-containing protein" evidence="1">
    <location>
        <begin position="20"/>
        <end position="103"/>
    </location>
</feature>
<dbReference type="EMBL" id="JACHGR010000003">
    <property type="protein sequence ID" value="MBB6055110.1"/>
    <property type="molecule type" value="Genomic_DNA"/>
</dbReference>
<dbReference type="InterPro" id="IPR021268">
    <property type="entry name" value="DUF2845"/>
</dbReference>
<dbReference type="Proteomes" id="UP000585721">
    <property type="component" value="Unassembled WGS sequence"/>
</dbReference>
<evidence type="ECO:0000313" key="3">
    <source>
        <dbReference type="Proteomes" id="UP000585721"/>
    </source>
</evidence>
<feature type="signal peptide" evidence="1">
    <location>
        <begin position="1"/>
        <end position="19"/>
    </location>
</feature>
<sequence length="103" mass="10936">MKTHGLILIGMLLSTSVFADNSLRCGGSIISVGDTKAELLMKCGTAVSVVESKSSLVENTNGSVSMVTDSETLMVDMGKNKIMMLVTIRDGVIKEIENGPRND</sequence>
<evidence type="ECO:0000313" key="2">
    <source>
        <dbReference type="EMBL" id="MBB6055110.1"/>
    </source>
</evidence>
<comment type="caution">
    <text evidence="2">The sequence shown here is derived from an EMBL/GenBank/DDBJ whole genome shotgun (WGS) entry which is preliminary data.</text>
</comment>
<accession>A0A841GJX0</accession>
<name>A0A841GJX0_9GAMM</name>
<evidence type="ECO:0008006" key="4">
    <source>
        <dbReference type="Google" id="ProtNLM"/>
    </source>
</evidence>
<dbReference type="RefSeq" id="WP_188025896.1">
    <property type="nucleotide sequence ID" value="NZ_JACHGR010000003.1"/>
</dbReference>
<reference evidence="2 3" key="1">
    <citation type="submission" date="2020-08" db="EMBL/GenBank/DDBJ databases">
        <title>Genomic Encyclopedia of Type Strains, Phase IV (KMG-IV): sequencing the most valuable type-strain genomes for metagenomic binning, comparative biology and taxonomic classification.</title>
        <authorList>
            <person name="Goeker M."/>
        </authorList>
    </citation>
    <scope>NUCLEOTIDE SEQUENCE [LARGE SCALE GENOMIC DNA]</scope>
    <source>
        <strain evidence="2 3">DSM 22975</strain>
    </source>
</reference>
<proteinExistence type="predicted"/>